<dbReference type="GO" id="GO:0005829">
    <property type="term" value="C:cytosol"/>
    <property type="evidence" value="ECO:0007669"/>
    <property type="project" value="TreeGrafter"/>
</dbReference>
<evidence type="ECO:0000256" key="4">
    <source>
        <dbReference type="SAM" id="MobiDB-lite"/>
    </source>
</evidence>
<dbReference type="GO" id="GO:0003690">
    <property type="term" value="F:double-stranded DNA binding"/>
    <property type="evidence" value="ECO:0007669"/>
    <property type="project" value="TreeGrafter"/>
</dbReference>
<evidence type="ECO:0000256" key="1">
    <source>
        <dbReference type="ARBA" id="ARBA00004123"/>
    </source>
</evidence>
<evidence type="ECO:0000256" key="2">
    <source>
        <dbReference type="ARBA" id="ARBA00008647"/>
    </source>
</evidence>
<dbReference type="GO" id="GO:0035458">
    <property type="term" value="P:cellular response to interferon-beta"/>
    <property type="evidence" value="ECO:0007669"/>
    <property type="project" value="InterPro"/>
</dbReference>
<reference evidence="6" key="3">
    <citation type="submission" date="2025-09" db="UniProtKB">
        <authorList>
            <consortium name="Ensembl"/>
        </authorList>
    </citation>
    <scope>IDENTIFICATION</scope>
</reference>
<dbReference type="InterPro" id="IPR040205">
    <property type="entry name" value="HIN-200"/>
</dbReference>
<dbReference type="PANTHER" id="PTHR12200">
    <property type="entry name" value="INTERFERON-INDUCIBLE PROTEIN AIM2 FAMILY MEMBER"/>
    <property type="match status" value="1"/>
</dbReference>
<feature type="domain" description="HIN-200" evidence="5">
    <location>
        <begin position="229"/>
        <end position="427"/>
    </location>
</feature>
<comment type="subcellular location">
    <subcellularLocation>
        <location evidence="1">Nucleus</location>
    </subcellularLocation>
</comment>
<accession>A0A8C8UC54</accession>
<evidence type="ECO:0000313" key="7">
    <source>
        <dbReference type="Proteomes" id="UP000694547"/>
    </source>
</evidence>
<feature type="region of interest" description="Disordered" evidence="4">
    <location>
        <begin position="1"/>
        <end position="56"/>
    </location>
</feature>
<dbReference type="GeneTree" id="ENSGT00390000013296"/>
<evidence type="ECO:0000259" key="5">
    <source>
        <dbReference type="PROSITE" id="PS50834"/>
    </source>
</evidence>
<name>A0A8C8UC54_PERMB</name>
<reference evidence="6" key="2">
    <citation type="submission" date="2025-08" db="UniProtKB">
        <authorList>
            <consortium name="Ensembl"/>
        </authorList>
    </citation>
    <scope>IDENTIFICATION</scope>
</reference>
<dbReference type="PROSITE" id="PS50834">
    <property type="entry name" value="HIN_200"/>
    <property type="match status" value="2"/>
</dbReference>
<keyword evidence="7" id="KW-1185">Reference proteome</keyword>
<dbReference type="Ensembl" id="ENSPEMT00000041464.1">
    <property type="protein sequence ID" value="ENSPEMP00000029136.1"/>
    <property type="gene ID" value="ENSPEMG00000017606.2"/>
</dbReference>
<dbReference type="SUPFAM" id="SSF159141">
    <property type="entry name" value="HIN-2000 domain-like"/>
    <property type="match status" value="4"/>
</dbReference>
<dbReference type="Proteomes" id="UP000694547">
    <property type="component" value="Chromosome 11"/>
</dbReference>
<reference evidence="6 7" key="1">
    <citation type="submission" date="2018-10" db="EMBL/GenBank/DDBJ databases">
        <title>Improved assembly of the deer mouse Peromyscus maniculatus genome.</title>
        <authorList>
            <person name="Lassance J.-M."/>
            <person name="Hoekstra H.E."/>
        </authorList>
    </citation>
    <scope>NUCLEOTIDE SEQUENCE [LARGE SCALE GENOMIC DNA]</scope>
</reference>
<dbReference type="Pfam" id="PF02760">
    <property type="entry name" value="HIN"/>
    <property type="match status" value="2"/>
</dbReference>
<dbReference type="GO" id="GO:0005654">
    <property type="term" value="C:nucleoplasm"/>
    <property type="evidence" value="ECO:0007669"/>
    <property type="project" value="TreeGrafter"/>
</dbReference>
<sequence>TSTNNIQQSSSSSGFHTNRNKRSPDHSNTSRSNIQSNPGSSCFSTGRPSKVEGHHRDPIQVMVLKVTEPFTYDLIDGKRMFHATVATETEFFRVKVFDTALKNKFIPQKIIAISDYFGTSGFLEIYGASCVSDVNVNQTMVISNTLRRRANGTPKIKDLFSQTKGTYVNGEFVVTKVNDTGKMEVVVYGRLTSINCEPGNKLRLVCFELTSREDTWQLKSVRHSYILKTVPKQPSEEEGHHQGPKKVMVLKATEPFTYDNRGERWMFHATVATETEFFRVKVFDIDLKEKFIPNNVITISDYVGRNGFINIHSASSVSEVNDNQLMNIPTTLRQRANATPKINDLYSQRRGIFVNGVFMVSKKNEREDFIYYEIQDNTGVMEVVVYGRLTSVDCNPGDKLRLWCFELTSNEDRVQLRSTRHSNMKVCALGEHPPS</sequence>
<feature type="compositionally biased region" description="Low complexity" evidence="4">
    <location>
        <begin position="1"/>
        <end position="13"/>
    </location>
</feature>
<dbReference type="InterPro" id="IPR012340">
    <property type="entry name" value="NA-bd_OB-fold"/>
</dbReference>
<comment type="similarity">
    <text evidence="2">Belongs to the HIN-200 family.</text>
</comment>
<dbReference type="AlphaFoldDB" id="A0A8C8UC54"/>
<dbReference type="FunFam" id="2.40.50.140:FF:000500">
    <property type="entry name" value="Interferon-activable protein 202"/>
    <property type="match status" value="2"/>
</dbReference>
<dbReference type="InterPro" id="IPR004021">
    <property type="entry name" value="HIN200/IF120x"/>
</dbReference>
<keyword evidence="3" id="KW-0539">Nucleus</keyword>
<dbReference type="GO" id="GO:0002218">
    <property type="term" value="P:activation of innate immune response"/>
    <property type="evidence" value="ECO:0007669"/>
    <property type="project" value="InterPro"/>
</dbReference>
<proteinExistence type="inferred from homology"/>
<dbReference type="Gene3D" id="2.40.50.140">
    <property type="entry name" value="Nucleic acid-binding proteins"/>
    <property type="match status" value="4"/>
</dbReference>
<feature type="compositionally biased region" description="Polar residues" evidence="4">
    <location>
        <begin position="26"/>
        <end position="47"/>
    </location>
</feature>
<organism evidence="6 7">
    <name type="scientific">Peromyscus maniculatus bairdii</name>
    <name type="common">Prairie deer mouse</name>
    <dbReference type="NCBI Taxonomy" id="230844"/>
    <lineage>
        <taxon>Eukaryota</taxon>
        <taxon>Metazoa</taxon>
        <taxon>Chordata</taxon>
        <taxon>Craniata</taxon>
        <taxon>Vertebrata</taxon>
        <taxon>Euteleostomi</taxon>
        <taxon>Mammalia</taxon>
        <taxon>Eutheria</taxon>
        <taxon>Euarchontoglires</taxon>
        <taxon>Glires</taxon>
        <taxon>Rodentia</taxon>
        <taxon>Myomorpha</taxon>
        <taxon>Muroidea</taxon>
        <taxon>Cricetidae</taxon>
        <taxon>Neotominae</taxon>
        <taxon>Peromyscus</taxon>
    </lineage>
</organism>
<feature type="domain" description="HIN-200" evidence="5">
    <location>
        <begin position="48"/>
        <end position="229"/>
    </location>
</feature>
<evidence type="ECO:0000256" key="3">
    <source>
        <dbReference type="ARBA" id="ARBA00023242"/>
    </source>
</evidence>
<evidence type="ECO:0000313" key="6">
    <source>
        <dbReference type="Ensembl" id="ENSPEMP00000029136.1"/>
    </source>
</evidence>
<dbReference type="FunFam" id="2.40.50.140:FF:000101">
    <property type="entry name" value="Myeloid cell nuclear differentiation antigen"/>
    <property type="match status" value="2"/>
</dbReference>
<protein>
    <recommendedName>
        <fullName evidence="5">HIN-200 domain-containing protein</fullName>
    </recommendedName>
</protein>
<dbReference type="PANTHER" id="PTHR12200:SF24">
    <property type="entry name" value="INTERFERON ACTIVATED GENE 207-RELATED"/>
    <property type="match status" value="1"/>
</dbReference>